<dbReference type="AlphaFoldDB" id="A0A0E0HYU7"/>
<dbReference type="Gramene" id="ONIVA07G07930.1">
    <property type="protein sequence ID" value="ONIVA07G07930.1"/>
    <property type="gene ID" value="ONIVA07G07930"/>
</dbReference>
<dbReference type="HOGENOM" id="CLU_2577945_0_0_1"/>
<dbReference type="Proteomes" id="UP000006591">
    <property type="component" value="Chromosome 7"/>
</dbReference>
<reference evidence="2" key="2">
    <citation type="submission" date="2018-04" db="EMBL/GenBank/DDBJ databases">
        <title>OnivRS2 (Oryza nivara Reference Sequence Version 2).</title>
        <authorList>
            <person name="Zhang J."/>
            <person name="Kudrna D."/>
            <person name="Lee S."/>
            <person name="Talag J."/>
            <person name="Rajasekar S."/>
            <person name="Welchert J."/>
            <person name="Hsing Y.-I."/>
            <person name="Wing R.A."/>
        </authorList>
    </citation>
    <scope>NUCLEOTIDE SEQUENCE [LARGE SCALE GENOMIC DNA]</scope>
    <source>
        <strain evidence="2">SL10</strain>
    </source>
</reference>
<name>A0A0E0HYU7_ORYNI</name>
<evidence type="ECO:0000313" key="2">
    <source>
        <dbReference type="EnsemblPlants" id="ONIVA07G07930.1"/>
    </source>
</evidence>
<protein>
    <submittedName>
        <fullName evidence="2">Uncharacterized protein</fullName>
    </submittedName>
</protein>
<reference evidence="2" key="1">
    <citation type="submission" date="2015-04" db="UniProtKB">
        <authorList>
            <consortium name="EnsemblPlants"/>
        </authorList>
    </citation>
    <scope>IDENTIFICATION</scope>
    <source>
        <strain evidence="2">SL10</strain>
    </source>
</reference>
<accession>A0A0E0HYU7</accession>
<feature type="region of interest" description="Disordered" evidence="1">
    <location>
        <begin position="1"/>
        <end position="40"/>
    </location>
</feature>
<dbReference type="EnsemblPlants" id="ONIVA07G07930.1">
    <property type="protein sequence ID" value="ONIVA07G07930.1"/>
    <property type="gene ID" value="ONIVA07G07930"/>
</dbReference>
<sequence>MDGKARRSLQPGGWRPGERPTPVKAASGAPPGIATNSRLSRFRSERQLTSATLWNWRIPVTALNYDFGVAAYSVLTHHTHT</sequence>
<organism evidence="2">
    <name type="scientific">Oryza nivara</name>
    <name type="common">Indian wild rice</name>
    <name type="synonym">Oryza sativa f. spontanea</name>
    <dbReference type="NCBI Taxonomy" id="4536"/>
    <lineage>
        <taxon>Eukaryota</taxon>
        <taxon>Viridiplantae</taxon>
        <taxon>Streptophyta</taxon>
        <taxon>Embryophyta</taxon>
        <taxon>Tracheophyta</taxon>
        <taxon>Spermatophyta</taxon>
        <taxon>Magnoliopsida</taxon>
        <taxon>Liliopsida</taxon>
        <taxon>Poales</taxon>
        <taxon>Poaceae</taxon>
        <taxon>BOP clade</taxon>
        <taxon>Oryzoideae</taxon>
        <taxon>Oryzeae</taxon>
        <taxon>Oryzinae</taxon>
        <taxon>Oryza</taxon>
    </lineage>
</organism>
<evidence type="ECO:0000313" key="3">
    <source>
        <dbReference type="Proteomes" id="UP000006591"/>
    </source>
</evidence>
<keyword evidence="3" id="KW-1185">Reference proteome</keyword>
<evidence type="ECO:0000256" key="1">
    <source>
        <dbReference type="SAM" id="MobiDB-lite"/>
    </source>
</evidence>
<proteinExistence type="predicted"/>